<dbReference type="Proteomes" id="UP000186455">
    <property type="component" value="Unassembled WGS sequence"/>
</dbReference>
<proteinExistence type="predicted"/>
<protein>
    <recommendedName>
        <fullName evidence="3">SUKH-3 domain containing protein</fullName>
    </recommendedName>
</protein>
<name>A0A1Q4VBE6_9ACTN</name>
<comment type="caution">
    <text evidence="1">The sequence shown here is derived from an EMBL/GenBank/DDBJ whole genome shotgun (WGS) entry which is preliminary data.</text>
</comment>
<keyword evidence="2" id="KW-1185">Reference proteome</keyword>
<accession>A0A1Q4VBE6</accession>
<gene>
    <name evidence="1" type="ORF">AB852_08475</name>
</gene>
<evidence type="ECO:0000313" key="2">
    <source>
        <dbReference type="Proteomes" id="UP000186455"/>
    </source>
</evidence>
<evidence type="ECO:0008006" key="3">
    <source>
        <dbReference type="Google" id="ProtNLM"/>
    </source>
</evidence>
<sequence length="93" mass="10346">MTSYLPAGWTIEQIRTLSQDRSATPLSLDRLVVVEQPGQNEYMTLRPEAVLGFHDLCLVLDDGEWYMGQLGTDGSVVCWASYGPDLAEAIRNL</sequence>
<reference evidence="1 2" key="1">
    <citation type="submission" date="2015-06" db="EMBL/GenBank/DDBJ databases">
        <title>Cloning and characterization of the uncialamcin biosynthetic gene cluster.</title>
        <authorList>
            <person name="Yan X."/>
            <person name="Huang T."/>
            <person name="Ge H."/>
            <person name="Shen B."/>
        </authorList>
    </citation>
    <scope>NUCLEOTIDE SEQUENCE [LARGE SCALE GENOMIC DNA]</scope>
    <source>
        <strain evidence="1 2">DCA2648</strain>
    </source>
</reference>
<dbReference type="AlphaFoldDB" id="A0A1Q4VBE6"/>
<dbReference type="STRING" id="1048205.AB852_08475"/>
<evidence type="ECO:0000313" key="1">
    <source>
        <dbReference type="EMBL" id="OKH95146.1"/>
    </source>
</evidence>
<organism evidence="1 2">
    <name type="scientific">Streptomyces uncialis</name>
    <dbReference type="NCBI Taxonomy" id="1048205"/>
    <lineage>
        <taxon>Bacteria</taxon>
        <taxon>Bacillati</taxon>
        <taxon>Actinomycetota</taxon>
        <taxon>Actinomycetes</taxon>
        <taxon>Kitasatosporales</taxon>
        <taxon>Streptomycetaceae</taxon>
        <taxon>Streptomyces</taxon>
    </lineage>
</organism>
<dbReference type="EMBL" id="LFBV01000002">
    <property type="protein sequence ID" value="OKH95146.1"/>
    <property type="molecule type" value="Genomic_DNA"/>
</dbReference>
<dbReference type="GeneID" id="96790091"/>
<dbReference type="RefSeq" id="WP_073787543.1">
    <property type="nucleotide sequence ID" value="NZ_CP109583.1"/>
</dbReference>